<dbReference type="InterPro" id="IPR050266">
    <property type="entry name" value="AB_hydrolase_sf"/>
</dbReference>
<evidence type="ECO:0000313" key="3">
    <source>
        <dbReference type="EMBL" id="MBB5896931.1"/>
    </source>
</evidence>
<dbReference type="AlphaFoldDB" id="A0A7W9NLX1"/>
<keyword evidence="1 3" id="KW-0378">Hydrolase</keyword>
<dbReference type="EC" id="3.1.1.24" evidence="3"/>
<reference evidence="3 4" key="1">
    <citation type="submission" date="2020-08" db="EMBL/GenBank/DDBJ databases">
        <title>Sequencing the genomes of 1000 actinobacteria strains.</title>
        <authorList>
            <person name="Klenk H.-P."/>
        </authorList>
    </citation>
    <scope>NUCLEOTIDE SEQUENCE [LARGE SCALE GENOMIC DNA]</scope>
    <source>
        <strain evidence="3 4">DSM 43851</strain>
    </source>
</reference>
<dbReference type="GO" id="GO:0047570">
    <property type="term" value="F:3-oxoadipate enol-lactonase activity"/>
    <property type="evidence" value="ECO:0007669"/>
    <property type="project" value="UniProtKB-EC"/>
</dbReference>
<dbReference type="RefSeq" id="WP_184869414.1">
    <property type="nucleotide sequence ID" value="NZ_BAAAWY010000095.1"/>
</dbReference>
<dbReference type="Gene3D" id="3.40.50.1820">
    <property type="entry name" value="alpha/beta hydrolase"/>
    <property type="match status" value="1"/>
</dbReference>
<sequence>MTAGPLAVRRRGVGEPLVLLHPLALSGELWTPLAEALSDEFQVFALDLRGHGDSAWDGKPFTISDLADDVGRTLDALDLPSASLLGLSMGGSVAVDFAGRFPERVRSLVLADTTAWYGDDAATAWAERARKAVTVPRANQLRFQVDRWFSPEFAETHPEDVDRVAKIFLRTNSEAHAAASIAMGAMDSRPLLPAITAPTLVMVGQLDYATPPSMARTLADGIAGAELEILPGLRHMSLIERPALADLVRQHLRRVTETR</sequence>
<dbReference type="InterPro" id="IPR029058">
    <property type="entry name" value="AB_hydrolase_fold"/>
</dbReference>
<dbReference type="PANTHER" id="PTHR43798:SF31">
    <property type="entry name" value="AB HYDROLASE SUPERFAMILY PROTEIN YCLE"/>
    <property type="match status" value="1"/>
</dbReference>
<evidence type="ECO:0000313" key="4">
    <source>
        <dbReference type="Proteomes" id="UP000585638"/>
    </source>
</evidence>
<dbReference type="InterPro" id="IPR000073">
    <property type="entry name" value="AB_hydrolase_1"/>
</dbReference>
<dbReference type="Pfam" id="PF00561">
    <property type="entry name" value="Abhydrolase_1"/>
    <property type="match status" value="1"/>
</dbReference>
<dbReference type="SUPFAM" id="SSF53474">
    <property type="entry name" value="alpha/beta-Hydrolases"/>
    <property type="match status" value="1"/>
</dbReference>
<name>A0A7W9NLX1_9PSEU</name>
<dbReference type="EMBL" id="JACHIR010000002">
    <property type="protein sequence ID" value="MBB5896931.1"/>
    <property type="molecule type" value="Genomic_DNA"/>
</dbReference>
<evidence type="ECO:0000259" key="2">
    <source>
        <dbReference type="Pfam" id="PF00561"/>
    </source>
</evidence>
<protein>
    <submittedName>
        <fullName evidence="3">3-oxoadipate enol-lactonase</fullName>
        <ecNumber evidence="3">3.1.1.24</ecNumber>
    </submittedName>
</protein>
<dbReference type="Proteomes" id="UP000585638">
    <property type="component" value="Unassembled WGS sequence"/>
</dbReference>
<accession>A0A7W9NLX1</accession>
<comment type="caution">
    <text evidence="3">The sequence shown here is derived from an EMBL/GenBank/DDBJ whole genome shotgun (WGS) entry which is preliminary data.</text>
</comment>
<dbReference type="GO" id="GO:0016020">
    <property type="term" value="C:membrane"/>
    <property type="evidence" value="ECO:0007669"/>
    <property type="project" value="TreeGrafter"/>
</dbReference>
<gene>
    <name evidence="3" type="ORF">BJ998_008190</name>
</gene>
<proteinExistence type="predicted"/>
<organism evidence="3 4">
    <name type="scientific">Kutzneria kofuensis</name>
    <dbReference type="NCBI Taxonomy" id="103725"/>
    <lineage>
        <taxon>Bacteria</taxon>
        <taxon>Bacillati</taxon>
        <taxon>Actinomycetota</taxon>
        <taxon>Actinomycetes</taxon>
        <taxon>Pseudonocardiales</taxon>
        <taxon>Pseudonocardiaceae</taxon>
        <taxon>Kutzneria</taxon>
    </lineage>
</organism>
<keyword evidence="4" id="KW-1185">Reference proteome</keyword>
<feature type="domain" description="AB hydrolase-1" evidence="2">
    <location>
        <begin position="16"/>
        <end position="242"/>
    </location>
</feature>
<evidence type="ECO:0000256" key="1">
    <source>
        <dbReference type="ARBA" id="ARBA00022801"/>
    </source>
</evidence>
<dbReference type="PANTHER" id="PTHR43798">
    <property type="entry name" value="MONOACYLGLYCEROL LIPASE"/>
    <property type="match status" value="1"/>
</dbReference>
<dbReference type="PRINTS" id="PR00111">
    <property type="entry name" value="ABHYDROLASE"/>
</dbReference>